<proteinExistence type="predicted"/>
<comment type="caution">
    <text evidence="1">The sequence shown here is derived from an EMBL/GenBank/DDBJ whole genome shotgun (WGS) entry which is preliminary data.</text>
</comment>
<dbReference type="Proteomes" id="UP001057452">
    <property type="component" value="Chromosome 3"/>
</dbReference>
<reference evidence="1" key="1">
    <citation type="submission" date="2022-05" db="EMBL/GenBank/DDBJ databases">
        <title>Chromosome-level genome of Chaenocephalus aceratus.</title>
        <authorList>
            <person name="Park H."/>
        </authorList>
    </citation>
    <scope>NUCLEOTIDE SEQUENCE</scope>
    <source>
        <strain evidence="1">KU_202001</strain>
    </source>
</reference>
<evidence type="ECO:0000313" key="2">
    <source>
        <dbReference type="Proteomes" id="UP001057452"/>
    </source>
</evidence>
<organism evidence="1 2">
    <name type="scientific">Chaenocephalus aceratus</name>
    <name type="common">Blackfin icefish</name>
    <name type="synonym">Chaenichthys aceratus</name>
    <dbReference type="NCBI Taxonomy" id="36190"/>
    <lineage>
        <taxon>Eukaryota</taxon>
        <taxon>Metazoa</taxon>
        <taxon>Chordata</taxon>
        <taxon>Craniata</taxon>
        <taxon>Vertebrata</taxon>
        <taxon>Euteleostomi</taxon>
        <taxon>Actinopterygii</taxon>
        <taxon>Neopterygii</taxon>
        <taxon>Teleostei</taxon>
        <taxon>Neoteleostei</taxon>
        <taxon>Acanthomorphata</taxon>
        <taxon>Eupercaria</taxon>
        <taxon>Perciformes</taxon>
        <taxon>Notothenioidei</taxon>
        <taxon>Channichthyidae</taxon>
        <taxon>Chaenocephalus</taxon>
    </lineage>
</organism>
<sequence length="130" mass="14664">RNLKLPTLAQTAPRSERFKGGMLIRSRSIKLRKALCLGPKNNFPTLSLLSVLGGQEEECVLICSRYLCLFLHAWMRYQVFGDGERLSDVGLGPQALLQRIAILAIVRIQTFKRNGRKALGERERETIVSP</sequence>
<accession>A0ACB9XQT0</accession>
<evidence type="ECO:0000313" key="1">
    <source>
        <dbReference type="EMBL" id="KAI4829826.1"/>
    </source>
</evidence>
<keyword evidence="2" id="KW-1185">Reference proteome</keyword>
<gene>
    <name evidence="1" type="ORF">KUCAC02_001491</name>
</gene>
<dbReference type="EMBL" id="CM043787">
    <property type="protein sequence ID" value="KAI4829826.1"/>
    <property type="molecule type" value="Genomic_DNA"/>
</dbReference>
<name>A0ACB9XQT0_CHAAC</name>
<feature type="non-terminal residue" evidence="1">
    <location>
        <position position="130"/>
    </location>
</feature>
<feature type="non-terminal residue" evidence="1">
    <location>
        <position position="1"/>
    </location>
</feature>
<protein>
    <submittedName>
        <fullName evidence="1">Uncharacterized protein</fullName>
    </submittedName>
</protein>